<feature type="region of interest" description="Disordered" evidence="1">
    <location>
        <begin position="1086"/>
        <end position="1229"/>
    </location>
</feature>
<accession>A0A9P1C0Q2</accession>
<dbReference type="SUPFAM" id="SSF48371">
    <property type="entry name" value="ARM repeat"/>
    <property type="match status" value="1"/>
</dbReference>
<dbReference type="Gene3D" id="2.30.29.30">
    <property type="entry name" value="Pleckstrin-homology domain (PH domain)/Phosphotyrosine-binding domain (PTB)"/>
    <property type="match status" value="1"/>
</dbReference>
<evidence type="ECO:0000259" key="2">
    <source>
        <dbReference type="Pfam" id="PF00169"/>
    </source>
</evidence>
<dbReference type="SUPFAM" id="SSF50729">
    <property type="entry name" value="PH domain-like"/>
    <property type="match status" value="1"/>
</dbReference>
<evidence type="ECO:0000313" key="6">
    <source>
        <dbReference type="Proteomes" id="UP001152797"/>
    </source>
</evidence>
<evidence type="ECO:0000313" key="4">
    <source>
        <dbReference type="EMBL" id="CAL1136349.1"/>
    </source>
</evidence>
<dbReference type="OrthoDB" id="449058at2759"/>
<organism evidence="3">
    <name type="scientific">Cladocopium goreaui</name>
    <dbReference type="NCBI Taxonomy" id="2562237"/>
    <lineage>
        <taxon>Eukaryota</taxon>
        <taxon>Sar</taxon>
        <taxon>Alveolata</taxon>
        <taxon>Dinophyceae</taxon>
        <taxon>Suessiales</taxon>
        <taxon>Symbiodiniaceae</taxon>
        <taxon>Cladocopium</taxon>
    </lineage>
</organism>
<sequence length="1466" mass="161879">MDASQIRTLTLELQAKDVKKQQKALKTLQSLVSKGSTIAPLLPIVLELVEEQALRQDAIQVLAAILALPSAREECSNFSGVVGTLLQILTKCDPRGVVVILSSLEQLLPEDIVQMLRIVDPETLMRRALAQPAATRPMVFKTFGSCLVKCWPCVAAGYDEELPNTCVEALRMAFAVLASESEDLVLASAAVLDQLMSSYLGCVGSMAPMALVAFFHPAWEFRPIYATLLMEVLRDLRLALPRLIMLRDPASDAATLATEAGAFRASLLWFFAFGGGLARNADGGHESMLLVDLGKRSAAPKLVELPAPPEELSSKLRQCSSAAGAAGAAGGWGAAFASARAQLVQMLCLLCYSSDTMQCRNAVLTTCESLLQLGEALRQSLLRYFLAECLSSAIALWHVMGRDLRPGAAMNHRACDICGHALLMGSTLVPQSSASAPRLLQLMVMAAKVFVSRASSAADLDLLPAAARKMGHEKVPPVAVAAICRACWSLKEKNPRSLVEGLVQRHLLTFLLDMVSEDSGKPQASAWLLIAVAKMMGAQPALVDVFNRGELLGKAPAMLLASALLDDGTQNLTQSSRSNMAEVLRQTDLAFSEWSSYRDRVAQALQGPSASGQASTALVASGAANFARWLHLMRDSDGRFMVESPQRISLSGPPVFVYAQPIISWVQSSCHVTLRIDLYNATALSIRDVRVNLSISRQSRMGERPEKTGGWHFLEGLLRPLANTSLESITCRSTASVWRDLYLHFPPKPLSLSLSLSYGKIMPESTLSGLTPASTPMTGAGAEDLWSDEEDEDNSRLRFRCLPISGSLSWYFVPFLGFDCENKVFPPPLIFAACPHSKMHNAKELGIPQNWAIKGFRQIPPSEIGGRARQDCRCFAGIGCDAESLLCFILRPESTLEVRSNNEWLLQAVTADLMFWLLADEQTLDNSSDQKELGDQMDHNEEPLGQVEDARVTRQGRYSAWLKKAKSENARCKLIQSHNTRYFTIDFDSQIIFYSHSTSQKKVSQPIPFRDILGAERLPLPTKCRKSKTAMIFGFILKTKPRTFELFTNSSTDAAQWTFSLNAAMEMGKLKCLEQLKVLQGQQAEVRNQDEGASLVRTAPQTAAVSEDEKEASRLKQERPATEVEQEMAQEAAAARRKQEEEAARQKQEEEAAAKKKQEEEEAAAKRKQEEEEAARKKEEAAAKRKQEEEAAARRKQEEEAAKQKQEEEAAAKRKQEEEEAARKKAWPSSVKCIKSLWVFQRKSERSSSVAILCEEEEAAKQKQEEEAAAKRKQEEEEAARKKEEAAAKRKQEEEAAARRKQEEEAAARKKQEEEALARQTEADAARKEAASPEGEPSIEAVEDLSDVKVGIQDLLQDAFESTTKKGTNEAGVLVEALAIFLAQDVDDAGDASEWKEMMRLEDMQKAKSKKSEGKHEKREKKRQKEEANQANQANQELVPEGRPTEELRKMEVAALKSRRRAFLQR</sequence>
<feature type="region of interest" description="Disordered" evidence="1">
    <location>
        <begin position="1403"/>
        <end position="1448"/>
    </location>
</feature>
<reference evidence="3" key="1">
    <citation type="submission" date="2022-10" db="EMBL/GenBank/DDBJ databases">
        <authorList>
            <person name="Chen Y."/>
            <person name="Dougan E. K."/>
            <person name="Chan C."/>
            <person name="Rhodes N."/>
            <person name="Thang M."/>
        </authorList>
    </citation>
    <scope>NUCLEOTIDE SEQUENCE</scope>
</reference>
<protein>
    <submittedName>
        <fullName evidence="5">PH domain-containing protein</fullName>
    </submittedName>
</protein>
<dbReference type="InterPro" id="IPR001849">
    <property type="entry name" value="PH_domain"/>
</dbReference>
<feature type="domain" description="PH" evidence="2">
    <location>
        <begin position="959"/>
        <end position="1065"/>
    </location>
</feature>
<feature type="compositionally biased region" description="Basic and acidic residues" evidence="1">
    <location>
        <begin position="1403"/>
        <end position="1428"/>
    </location>
</feature>
<gene>
    <name evidence="3" type="ORF">C1SCF055_LOCUS10626</name>
</gene>
<name>A0A9P1C0Q2_9DINO</name>
<dbReference type="EMBL" id="CAMXCT020000763">
    <property type="protein sequence ID" value="CAL1136349.1"/>
    <property type="molecule type" value="Genomic_DNA"/>
</dbReference>
<dbReference type="EMBL" id="CAMXCT030000763">
    <property type="protein sequence ID" value="CAL4770286.1"/>
    <property type="molecule type" value="Genomic_DNA"/>
</dbReference>
<dbReference type="Proteomes" id="UP001152797">
    <property type="component" value="Unassembled WGS sequence"/>
</dbReference>
<feature type="region of interest" description="Disordered" evidence="1">
    <location>
        <begin position="1257"/>
        <end position="1345"/>
    </location>
</feature>
<reference evidence="4" key="2">
    <citation type="submission" date="2024-04" db="EMBL/GenBank/DDBJ databases">
        <authorList>
            <person name="Chen Y."/>
            <person name="Shah S."/>
            <person name="Dougan E. K."/>
            <person name="Thang M."/>
            <person name="Chan C."/>
        </authorList>
    </citation>
    <scope>NUCLEOTIDE SEQUENCE [LARGE SCALE GENOMIC DNA]</scope>
</reference>
<feature type="compositionally biased region" description="Basic and acidic residues" evidence="1">
    <location>
        <begin position="1259"/>
        <end position="1331"/>
    </location>
</feature>
<dbReference type="InterPro" id="IPR011993">
    <property type="entry name" value="PH-like_dom_sf"/>
</dbReference>
<feature type="compositionally biased region" description="Basic and acidic residues" evidence="1">
    <location>
        <begin position="1137"/>
        <end position="1223"/>
    </location>
</feature>
<feature type="compositionally biased region" description="Basic and acidic residues" evidence="1">
    <location>
        <begin position="1111"/>
        <end position="1122"/>
    </location>
</feature>
<dbReference type="Pfam" id="PF00169">
    <property type="entry name" value="PH"/>
    <property type="match status" value="1"/>
</dbReference>
<proteinExistence type="predicted"/>
<dbReference type="InterPro" id="IPR016024">
    <property type="entry name" value="ARM-type_fold"/>
</dbReference>
<dbReference type="EMBL" id="CAMXCT010000763">
    <property type="protein sequence ID" value="CAI3982974.1"/>
    <property type="molecule type" value="Genomic_DNA"/>
</dbReference>
<evidence type="ECO:0000313" key="5">
    <source>
        <dbReference type="EMBL" id="CAL4770286.1"/>
    </source>
</evidence>
<keyword evidence="6" id="KW-1185">Reference proteome</keyword>
<evidence type="ECO:0000313" key="3">
    <source>
        <dbReference type="EMBL" id="CAI3982974.1"/>
    </source>
</evidence>
<evidence type="ECO:0000256" key="1">
    <source>
        <dbReference type="SAM" id="MobiDB-lite"/>
    </source>
</evidence>
<comment type="caution">
    <text evidence="3">The sequence shown here is derived from an EMBL/GenBank/DDBJ whole genome shotgun (WGS) entry which is preliminary data.</text>
</comment>